<dbReference type="RefSeq" id="WP_073169845.1">
    <property type="nucleotide sequence ID" value="NZ_FQZE01000018.1"/>
</dbReference>
<feature type="domain" description="KOW" evidence="5">
    <location>
        <begin position="120"/>
        <end position="147"/>
    </location>
</feature>
<dbReference type="GO" id="GO:0006354">
    <property type="term" value="P:DNA-templated transcription elongation"/>
    <property type="evidence" value="ECO:0007669"/>
    <property type="project" value="InterPro"/>
</dbReference>
<dbReference type="PANTHER" id="PTHR30265:SF4">
    <property type="entry name" value="KOW MOTIF FAMILY PROTEIN, EXPRESSED"/>
    <property type="match status" value="1"/>
</dbReference>
<accession>A0A1M6IYQ8</accession>
<keyword evidence="2" id="KW-0805">Transcription regulation</keyword>
<evidence type="ECO:0000259" key="4">
    <source>
        <dbReference type="SMART" id="SM00738"/>
    </source>
</evidence>
<gene>
    <name evidence="6" type="ORF">SAMN05444280_11844</name>
</gene>
<proteinExistence type="predicted"/>
<keyword evidence="1" id="KW-0889">Transcription antitermination</keyword>
<dbReference type="NCBIfam" id="NF033644">
    <property type="entry name" value="antiterm_UpxY"/>
    <property type="match status" value="1"/>
</dbReference>
<dbReference type="PANTHER" id="PTHR30265">
    <property type="entry name" value="RHO-INTERACTING TRANSCRIPTION TERMINATION FACTOR NUSG"/>
    <property type="match status" value="1"/>
</dbReference>
<evidence type="ECO:0000313" key="6">
    <source>
        <dbReference type="EMBL" id="SHJ39589.1"/>
    </source>
</evidence>
<dbReference type="SMART" id="SM00738">
    <property type="entry name" value="NGN"/>
    <property type="match status" value="1"/>
</dbReference>
<sequence>MSTTNNPASPKAWYVVYTRSRAEKKVLADLAAQNIEYFLPLQKKLRRWKDRKKWVKMPLIPSYCFVHITRKEYDHVLQTDNVVCFITFEGKAAIVPDQQIDALKKMMKQTDFEVSVTTDNFKPGKKVEIIAGPLVGVQGELVKFKSKNRFIIRIEQIDTVFSVEVPAEKITALP</sequence>
<dbReference type="GO" id="GO:0031564">
    <property type="term" value="P:transcription antitermination"/>
    <property type="evidence" value="ECO:0007669"/>
    <property type="project" value="UniProtKB-KW"/>
</dbReference>
<evidence type="ECO:0000256" key="2">
    <source>
        <dbReference type="ARBA" id="ARBA00023015"/>
    </source>
</evidence>
<evidence type="ECO:0000259" key="5">
    <source>
        <dbReference type="SMART" id="SM00739"/>
    </source>
</evidence>
<reference evidence="6 7" key="1">
    <citation type="submission" date="2016-11" db="EMBL/GenBank/DDBJ databases">
        <authorList>
            <person name="Jaros S."/>
            <person name="Januszkiewicz K."/>
            <person name="Wedrychowicz H."/>
        </authorList>
    </citation>
    <scope>NUCLEOTIDE SEQUENCE [LARGE SCALE GENOMIC DNA]</scope>
    <source>
        <strain evidence="6 7">DSM 27063</strain>
    </source>
</reference>
<dbReference type="InterPro" id="IPR006645">
    <property type="entry name" value="NGN-like_dom"/>
</dbReference>
<dbReference type="CDD" id="cd09895">
    <property type="entry name" value="NGN_SP_UpxY"/>
    <property type="match status" value="1"/>
</dbReference>
<name>A0A1M6IYQ8_9BACT</name>
<dbReference type="OrthoDB" id="9796143at2"/>
<dbReference type="InterPro" id="IPR008991">
    <property type="entry name" value="Translation_prot_SH3-like_sf"/>
</dbReference>
<dbReference type="Pfam" id="PF02357">
    <property type="entry name" value="NusG"/>
    <property type="match status" value="1"/>
</dbReference>
<dbReference type="Proteomes" id="UP000184050">
    <property type="component" value="Unassembled WGS sequence"/>
</dbReference>
<evidence type="ECO:0000256" key="1">
    <source>
        <dbReference type="ARBA" id="ARBA00022814"/>
    </source>
</evidence>
<dbReference type="SMART" id="SM00739">
    <property type="entry name" value="KOW"/>
    <property type="match status" value="1"/>
</dbReference>
<protein>
    <submittedName>
        <fullName evidence="6">Transcription antitermination factor NusG</fullName>
    </submittedName>
</protein>
<dbReference type="AlphaFoldDB" id="A0A1M6IYQ8"/>
<organism evidence="6 7">
    <name type="scientific">Tangfeifania diversioriginum</name>
    <dbReference type="NCBI Taxonomy" id="1168035"/>
    <lineage>
        <taxon>Bacteria</taxon>
        <taxon>Pseudomonadati</taxon>
        <taxon>Bacteroidota</taxon>
        <taxon>Bacteroidia</taxon>
        <taxon>Marinilabiliales</taxon>
        <taxon>Prolixibacteraceae</taxon>
        <taxon>Tangfeifania</taxon>
    </lineage>
</organism>
<dbReference type="Gene3D" id="3.30.70.940">
    <property type="entry name" value="NusG, N-terminal domain"/>
    <property type="match status" value="1"/>
</dbReference>
<keyword evidence="7" id="KW-1185">Reference proteome</keyword>
<dbReference type="SUPFAM" id="SSF50104">
    <property type="entry name" value="Translation proteins SH3-like domain"/>
    <property type="match status" value="1"/>
</dbReference>
<dbReference type="InterPro" id="IPR043425">
    <property type="entry name" value="NusG-like"/>
</dbReference>
<keyword evidence="3" id="KW-0804">Transcription</keyword>
<evidence type="ECO:0000256" key="3">
    <source>
        <dbReference type="ARBA" id="ARBA00023163"/>
    </source>
</evidence>
<dbReference type="SUPFAM" id="SSF82679">
    <property type="entry name" value="N-utilization substance G protein NusG, N-terminal domain"/>
    <property type="match status" value="1"/>
</dbReference>
<dbReference type="STRING" id="1168035.SAMN05444280_11844"/>
<dbReference type="InterPro" id="IPR005824">
    <property type="entry name" value="KOW"/>
</dbReference>
<evidence type="ECO:0000313" key="7">
    <source>
        <dbReference type="Proteomes" id="UP000184050"/>
    </source>
</evidence>
<dbReference type="InterPro" id="IPR036735">
    <property type="entry name" value="NGN_dom_sf"/>
</dbReference>
<dbReference type="EMBL" id="FQZE01000018">
    <property type="protein sequence ID" value="SHJ39589.1"/>
    <property type="molecule type" value="Genomic_DNA"/>
</dbReference>
<feature type="domain" description="NusG-like N-terminal" evidence="4">
    <location>
        <begin position="10"/>
        <end position="107"/>
    </location>
</feature>